<evidence type="ECO:0000256" key="1">
    <source>
        <dbReference type="ARBA" id="ARBA00008857"/>
    </source>
</evidence>
<dbReference type="OrthoDB" id="9795573at2"/>
<keyword evidence="2" id="KW-0229">DNA integration</keyword>
<dbReference type="Proteomes" id="UP000193077">
    <property type="component" value="Unassembled WGS sequence"/>
</dbReference>
<protein>
    <submittedName>
        <fullName evidence="6">Prophage CP4-57 integrase</fullName>
    </submittedName>
</protein>
<accession>A0A1Y5RLE2</accession>
<proteinExistence type="inferred from homology"/>
<evidence type="ECO:0000313" key="7">
    <source>
        <dbReference type="Proteomes" id="UP000193077"/>
    </source>
</evidence>
<reference evidence="6 7" key="1">
    <citation type="submission" date="2017-03" db="EMBL/GenBank/DDBJ databases">
        <authorList>
            <person name="Afonso C.L."/>
            <person name="Miller P.J."/>
            <person name="Scott M.A."/>
            <person name="Spackman E."/>
            <person name="Goraichik I."/>
            <person name="Dimitrov K.M."/>
            <person name="Suarez D.L."/>
            <person name="Swayne D.E."/>
        </authorList>
    </citation>
    <scope>NUCLEOTIDE SEQUENCE [LARGE SCALE GENOMIC DNA]</scope>
    <source>
        <strain evidence="6 7">CECT 7639</strain>
    </source>
</reference>
<dbReference type="PANTHER" id="PTHR30629">
    <property type="entry name" value="PROPHAGE INTEGRASE"/>
    <property type="match status" value="1"/>
</dbReference>
<dbReference type="GO" id="GO:0003677">
    <property type="term" value="F:DNA binding"/>
    <property type="evidence" value="ECO:0007669"/>
    <property type="project" value="InterPro"/>
</dbReference>
<dbReference type="SUPFAM" id="SSF56349">
    <property type="entry name" value="DNA breaking-rejoining enzymes"/>
    <property type="match status" value="1"/>
</dbReference>
<evidence type="ECO:0000256" key="3">
    <source>
        <dbReference type="ARBA" id="ARBA00023172"/>
    </source>
</evidence>
<evidence type="ECO:0000259" key="5">
    <source>
        <dbReference type="PROSITE" id="PS51898"/>
    </source>
</evidence>
<dbReference type="Pfam" id="PF00589">
    <property type="entry name" value="Phage_integrase"/>
    <property type="match status" value="1"/>
</dbReference>
<evidence type="ECO:0000313" key="6">
    <source>
        <dbReference type="EMBL" id="SLN19820.1"/>
    </source>
</evidence>
<sequence length="197" mass="22054">MSARACQLAMLSGLRSESVRTLRWFDLYLDHDDGPMAIVAAENMKATLDRAVEFRFPLSDAAVSLLDSIEDVGVELVFPFPQRGKDGRDRPLTDMALLTQFKKATGDPEATVHGLRATFRTWMQDQVVSSDVAETCLQHEINSTSVEARYMRSDILELRRPVMQRWGQHLTDSNCGGDTGETDDPDIVSLDTFRRSG</sequence>
<feature type="domain" description="Tyr recombinase" evidence="5">
    <location>
        <begin position="1"/>
        <end position="163"/>
    </location>
</feature>
<dbReference type="InterPro" id="IPR011010">
    <property type="entry name" value="DNA_brk_join_enz"/>
</dbReference>
<dbReference type="AlphaFoldDB" id="A0A1Y5RLE2"/>
<gene>
    <name evidence="6" type="primary">intA</name>
    <name evidence="6" type="ORF">TRL7639_00464</name>
</gene>
<name>A0A1Y5RLE2_9RHOB</name>
<evidence type="ECO:0000256" key="2">
    <source>
        <dbReference type="ARBA" id="ARBA00022908"/>
    </source>
</evidence>
<dbReference type="InterPro" id="IPR013762">
    <property type="entry name" value="Integrase-like_cat_sf"/>
</dbReference>
<dbReference type="PROSITE" id="PS51898">
    <property type="entry name" value="TYR_RECOMBINASE"/>
    <property type="match status" value="1"/>
</dbReference>
<dbReference type="InterPro" id="IPR002104">
    <property type="entry name" value="Integrase_catalytic"/>
</dbReference>
<evidence type="ECO:0000256" key="4">
    <source>
        <dbReference type="SAM" id="MobiDB-lite"/>
    </source>
</evidence>
<dbReference type="PANTHER" id="PTHR30629:SF2">
    <property type="entry name" value="PROPHAGE INTEGRASE INTS-RELATED"/>
    <property type="match status" value="1"/>
</dbReference>
<dbReference type="InterPro" id="IPR050808">
    <property type="entry name" value="Phage_Integrase"/>
</dbReference>
<feature type="region of interest" description="Disordered" evidence="4">
    <location>
        <begin position="170"/>
        <end position="190"/>
    </location>
</feature>
<keyword evidence="7" id="KW-1185">Reference proteome</keyword>
<keyword evidence="3" id="KW-0233">DNA recombination</keyword>
<dbReference type="EMBL" id="FWFO01000001">
    <property type="protein sequence ID" value="SLN19820.1"/>
    <property type="molecule type" value="Genomic_DNA"/>
</dbReference>
<dbReference type="GO" id="GO:0006310">
    <property type="term" value="P:DNA recombination"/>
    <property type="evidence" value="ECO:0007669"/>
    <property type="project" value="UniProtKB-KW"/>
</dbReference>
<comment type="similarity">
    <text evidence="1">Belongs to the 'phage' integrase family.</text>
</comment>
<organism evidence="6 7">
    <name type="scientific">Falsiruegeria litorea R37</name>
    <dbReference type="NCBI Taxonomy" id="1200284"/>
    <lineage>
        <taxon>Bacteria</taxon>
        <taxon>Pseudomonadati</taxon>
        <taxon>Pseudomonadota</taxon>
        <taxon>Alphaproteobacteria</taxon>
        <taxon>Rhodobacterales</taxon>
        <taxon>Roseobacteraceae</taxon>
        <taxon>Falsiruegeria</taxon>
    </lineage>
</organism>
<dbReference type="GO" id="GO:0015074">
    <property type="term" value="P:DNA integration"/>
    <property type="evidence" value="ECO:0007669"/>
    <property type="project" value="UniProtKB-KW"/>
</dbReference>
<dbReference type="Gene3D" id="1.10.443.10">
    <property type="entry name" value="Intergrase catalytic core"/>
    <property type="match status" value="1"/>
</dbReference>